<name>A0A9N9LQC4_9HELO</name>
<dbReference type="Proteomes" id="UP000701801">
    <property type="component" value="Unassembled WGS sequence"/>
</dbReference>
<proteinExistence type="predicted"/>
<protein>
    <submittedName>
        <fullName evidence="1">Uncharacterized protein</fullName>
    </submittedName>
</protein>
<sequence length="153" mass="16295">MSSAVSCSWMSTGVAMPSPLVLLMGGSNTGLNALFKNSIVLENSACSIILEEPTRSEEAESSVKVVLAVISQYRLPLVSHLFVCAQYNNQEPCITMLDLIRMPFSCGNLIYITFDAGSDSGACREATSSRKMDAGGKKGIDKATCITDDSGVR</sequence>
<reference evidence="1" key="1">
    <citation type="submission" date="2021-07" db="EMBL/GenBank/DDBJ databases">
        <authorList>
            <person name="Durling M."/>
        </authorList>
    </citation>
    <scope>NUCLEOTIDE SEQUENCE</scope>
</reference>
<keyword evidence="2" id="KW-1185">Reference proteome</keyword>
<dbReference type="AlphaFoldDB" id="A0A9N9LQC4"/>
<organism evidence="1 2">
    <name type="scientific">Hymenoscyphus albidus</name>
    <dbReference type="NCBI Taxonomy" id="595503"/>
    <lineage>
        <taxon>Eukaryota</taxon>
        <taxon>Fungi</taxon>
        <taxon>Dikarya</taxon>
        <taxon>Ascomycota</taxon>
        <taxon>Pezizomycotina</taxon>
        <taxon>Leotiomycetes</taxon>
        <taxon>Helotiales</taxon>
        <taxon>Helotiaceae</taxon>
        <taxon>Hymenoscyphus</taxon>
    </lineage>
</organism>
<accession>A0A9N9LQC4</accession>
<comment type="caution">
    <text evidence="1">The sequence shown here is derived from an EMBL/GenBank/DDBJ whole genome shotgun (WGS) entry which is preliminary data.</text>
</comment>
<dbReference type="EMBL" id="CAJVRM010000308">
    <property type="protein sequence ID" value="CAG8979385.1"/>
    <property type="molecule type" value="Genomic_DNA"/>
</dbReference>
<evidence type="ECO:0000313" key="2">
    <source>
        <dbReference type="Proteomes" id="UP000701801"/>
    </source>
</evidence>
<gene>
    <name evidence="1" type="ORF">HYALB_00010271</name>
</gene>
<evidence type="ECO:0000313" key="1">
    <source>
        <dbReference type="EMBL" id="CAG8979385.1"/>
    </source>
</evidence>